<feature type="transmembrane region" description="Helical" evidence="1">
    <location>
        <begin position="45"/>
        <end position="70"/>
    </location>
</feature>
<dbReference type="STRING" id="1090322.MettiDRAFT_1083"/>
<dbReference type="OrthoDB" id="86030at2157"/>
<dbReference type="InterPro" id="IPR056926">
    <property type="entry name" value="FLQE3_permease"/>
</dbReference>
<name>W9DQM1_METTI</name>
<feature type="transmembrane region" description="Helical" evidence="1">
    <location>
        <begin position="91"/>
        <end position="116"/>
    </location>
</feature>
<feature type="transmembrane region" description="Helical" evidence="1">
    <location>
        <begin position="20"/>
        <end position="39"/>
    </location>
</feature>
<evidence type="ECO:0008006" key="4">
    <source>
        <dbReference type="Google" id="ProtNLM"/>
    </source>
</evidence>
<dbReference type="EMBL" id="AZAJ01000001">
    <property type="protein sequence ID" value="ETA67655.1"/>
    <property type="molecule type" value="Genomic_DNA"/>
</dbReference>
<gene>
    <name evidence="2" type="ORF">MettiDRAFT_1083</name>
</gene>
<keyword evidence="1" id="KW-1133">Transmembrane helix</keyword>
<keyword evidence="1" id="KW-0472">Membrane</keyword>
<feature type="transmembrane region" description="Helical" evidence="1">
    <location>
        <begin position="210"/>
        <end position="229"/>
    </location>
</feature>
<proteinExistence type="predicted"/>
<keyword evidence="3" id="KW-1185">Reference proteome</keyword>
<evidence type="ECO:0000256" key="1">
    <source>
        <dbReference type="SAM" id="Phobius"/>
    </source>
</evidence>
<dbReference type="Proteomes" id="UP000019483">
    <property type="component" value="Unassembled WGS sequence"/>
</dbReference>
<feature type="transmembrane region" description="Helical" evidence="1">
    <location>
        <begin position="128"/>
        <end position="151"/>
    </location>
</feature>
<comment type="caution">
    <text evidence="2">The sequence shown here is derived from an EMBL/GenBank/DDBJ whole genome shotgun (WGS) entry which is preliminary data.</text>
</comment>
<dbReference type="Pfam" id="PF24686">
    <property type="entry name" value="FLQE3_permease"/>
    <property type="match status" value="1"/>
</dbReference>
<organism evidence="2 3">
    <name type="scientific">Methanolobus tindarius DSM 2278</name>
    <dbReference type="NCBI Taxonomy" id="1090322"/>
    <lineage>
        <taxon>Archaea</taxon>
        <taxon>Methanobacteriati</taxon>
        <taxon>Methanobacteriota</taxon>
        <taxon>Stenosarchaea group</taxon>
        <taxon>Methanomicrobia</taxon>
        <taxon>Methanosarcinales</taxon>
        <taxon>Methanosarcinaceae</taxon>
        <taxon>Methanolobus</taxon>
    </lineage>
</organism>
<sequence>MSRLVSTMRTDVTVQLRNNLYTIGIIAGILVAVAVSSVAGPSQLYSVVPALMLMVAGGSTLLYVAGMIIFEKDEGTLNAVIVSPLRIFEYLLSKVISLTALATLESFVMIGGAMLIMSFSDKVTFPNIPLLLLGIVAIGVIYTLIGIILIVRFDRITDFLIPMSMIAVLLQLPFLYFLGWIVHPVFLIIPTSAPAMLMQGAYIPLMTWEWGYAVVYTAIQIGLFSVWAYRAFNTHIIMKVN</sequence>
<dbReference type="RefSeq" id="WP_023844791.1">
    <property type="nucleotide sequence ID" value="NZ_AZAJ01000001.1"/>
</dbReference>
<evidence type="ECO:0000313" key="3">
    <source>
        <dbReference type="Proteomes" id="UP000019483"/>
    </source>
</evidence>
<protein>
    <recommendedName>
        <fullName evidence="4">ABC transporter permease</fullName>
    </recommendedName>
</protein>
<evidence type="ECO:0000313" key="2">
    <source>
        <dbReference type="EMBL" id="ETA67655.1"/>
    </source>
</evidence>
<keyword evidence="1" id="KW-0812">Transmembrane</keyword>
<feature type="transmembrane region" description="Helical" evidence="1">
    <location>
        <begin position="163"/>
        <end position="190"/>
    </location>
</feature>
<reference evidence="2 3" key="1">
    <citation type="submission" date="2013-08" db="EMBL/GenBank/DDBJ databases">
        <authorList>
            <consortium name="DOE Joint Genome Institute"/>
            <person name="Eisen J."/>
            <person name="Huntemann M."/>
            <person name="Han J."/>
            <person name="Chen A."/>
            <person name="Kyrpides N."/>
            <person name="Mavromatis K."/>
            <person name="Markowitz V."/>
            <person name="Palaniappan K."/>
            <person name="Ivanova N."/>
            <person name="Schaumberg A."/>
            <person name="Pati A."/>
            <person name="Liolios K."/>
            <person name="Nordberg H.P."/>
            <person name="Cantor M.N."/>
            <person name="Hua S.X."/>
            <person name="Woyke T."/>
        </authorList>
    </citation>
    <scope>NUCLEOTIDE SEQUENCE [LARGE SCALE GENOMIC DNA]</scope>
    <source>
        <strain evidence="2 3">DSM 2278</strain>
    </source>
</reference>
<dbReference type="AlphaFoldDB" id="W9DQM1"/>
<accession>W9DQM1</accession>